<proteinExistence type="predicted"/>
<evidence type="ECO:0000313" key="3">
    <source>
        <dbReference type="Proteomes" id="UP000301751"/>
    </source>
</evidence>
<gene>
    <name evidence="2" type="ORF">AQPW35_40170</name>
</gene>
<organism evidence="2 3">
    <name type="scientific">Pseudaquabacterium pictum</name>
    <dbReference type="NCBI Taxonomy" id="2315236"/>
    <lineage>
        <taxon>Bacteria</taxon>
        <taxon>Pseudomonadati</taxon>
        <taxon>Pseudomonadota</taxon>
        <taxon>Betaproteobacteria</taxon>
        <taxon>Burkholderiales</taxon>
        <taxon>Sphaerotilaceae</taxon>
        <taxon>Pseudaquabacterium</taxon>
    </lineage>
</organism>
<feature type="compositionally biased region" description="Low complexity" evidence="1">
    <location>
        <begin position="1"/>
        <end position="10"/>
    </location>
</feature>
<comment type="caution">
    <text evidence="2">The sequence shown here is derived from an EMBL/GenBank/DDBJ whole genome shotgun (WGS) entry which is preliminary data.</text>
</comment>
<protein>
    <submittedName>
        <fullName evidence="2">Uncharacterized protein</fullName>
    </submittedName>
</protein>
<keyword evidence="3" id="KW-1185">Reference proteome</keyword>
<evidence type="ECO:0000256" key="1">
    <source>
        <dbReference type="SAM" id="MobiDB-lite"/>
    </source>
</evidence>
<sequence>MPTTKTTTKPAAKRPGRPSLQEGAETVPVTIRMTPPQKDKLARLGGPQWVRTKIDKAPEPEKKQ</sequence>
<dbReference type="AlphaFoldDB" id="A0A480AVL1"/>
<feature type="region of interest" description="Disordered" evidence="1">
    <location>
        <begin position="1"/>
        <end position="64"/>
    </location>
</feature>
<accession>A0A480AVL1</accession>
<feature type="compositionally biased region" description="Basic and acidic residues" evidence="1">
    <location>
        <begin position="52"/>
        <end position="64"/>
    </location>
</feature>
<dbReference type="EMBL" id="BJCL01000012">
    <property type="protein sequence ID" value="GCL64936.1"/>
    <property type="molecule type" value="Genomic_DNA"/>
</dbReference>
<name>A0A480AVL1_9BURK</name>
<dbReference type="Proteomes" id="UP000301751">
    <property type="component" value="Unassembled WGS sequence"/>
</dbReference>
<evidence type="ECO:0000313" key="2">
    <source>
        <dbReference type="EMBL" id="GCL64936.1"/>
    </source>
</evidence>
<reference evidence="3" key="1">
    <citation type="submission" date="2019-03" db="EMBL/GenBank/DDBJ databases">
        <title>Aquabacterium pictum sp.nov., the first bacteriochlorophyll a-containing freshwater bacterium in the genus Aquabacterium of the class Betaproteobacteria.</title>
        <authorList>
            <person name="Hirose S."/>
            <person name="Tank M."/>
            <person name="Hara E."/>
            <person name="Tamaki H."/>
            <person name="Takaichi S."/>
            <person name="Haruta S."/>
            <person name="Hanada S."/>
        </authorList>
    </citation>
    <scope>NUCLEOTIDE SEQUENCE [LARGE SCALE GENOMIC DNA]</scope>
    <source>
        <strain evidence="3">W35</strain>
    </source>
</reference>